<name>A0ABY6ZAL6_9BACL</name>
<gene>
    <name evidence="3" type="ORF">NZD86_24050</name>
    <name evidence="2" type="ORF">NZD86_24350</name>
</gene>
<reference evidence="3" key="1">
    <citation type="submission" date="2022-08" db="EMBL/GenBank/DDBJ databases">
        <title>Alicyclobacillus dauci DSM2870, complete genome.</title>
        <authorList>
            <person name="Wang Q."/>
            <person name="Cai R."/>
            <person name="Wang Z."/>
        </authorList>
    </citation>
    <scope>NUCLEOTIDE SEQUENCE</scope>
    <source>
        <strain evidence="3">DSM 28700</strain>
        <plasmid evidence="3">unnamed2</plasmid>
    </source>
</reference>
<keyword evidence="1" id="KW-0812">Transmembrane</keyword>
<accession>A0ABY6ZAL6</accession>
<evidence type="ECO:0000313" key="4">
    <source>
        <dbReference type="Proteomes" id="UP001164803"/>
    </source>
</evidence>
<keyword evidence="4" id="KW-1185">Reference proteome</keyword>
<evidence type="ECO:0008006" key="5">
    <source>
        <dbReference type="Google" id="ProtNLM"/>
    </source>
</evidence>
<keyword evidence="3" id="KW-0614">Plasmid</keyword>
<dbReference type="Proteomes" id="UP001164803">
    <property type="component" value="Plasmid unnamed2"/>
</dbReference>
<feature type="transmembrane region" description="Helical" evidence="1">
    <location>
        <begin position="34"/>
        <end position="53"/>
    </location>
</feature>
<feature type="transmembrane region" description="Helical" evidence="1">
    <location>
        <begin position="7"/>
        <end position="28"/>
    </location>
</feature>
<evidence type="ECO:0000313" key="2">
    <source>
        <dbReference type="EMBL" id="WAH39502.1"/>
    </source>
</evidence>
<proteinExistence type="predicted"/>
<dbReference type="EMBL" id="CP104066">
    <property type="protein sequence ID" value="WAH39502.1"/>
    <property type="molecule type" value="Genomic_DNA"/>
</dbReference>
<dbReference type="RefSeq" id="WP_268047146.1">
    <property type="nucleotide sequence ID" value="NZ_CP104066.1"/>
</dbReference>
<evidence type="ECO:0000313" key="3">
    <source>
        <dbReference type="EMBL" id="WAH39562.1"/>
    </source>
</evidence>
<dbReference type="EMBL" id="CP104066">
    <property type="protein sequence ID" value="WAH39562.1"/>
    <property type="molecule type" value="Genomic_DNA"/>
</dbReference>
<protein>
    <recommendedName>
        <fullName evidence="5">DUF1328 domain-containing protein</fullName>
    </recommendedName>
</protein>
<evidence type="ECO:0000256" key="1">
    <source>
        <dbReference type="SAM" id="Phobius"/>
    </source>
</evidence>
<geneLocation type="plasmid" evidence="3 4">
    <name>unnamed2</name>
</geneLocation>
<organism evidence="3 4">
    <name type="scientific">Alicyclobacillus dauci</name>
    <dbReference type="NCBI Taxonomy" id="1475485"/>
    <lineage>
        <taxon>Bacteria</taxon>
        <taxon>Bacillati</taxon>
        <taxon>Bacillota</taxon>
        <taxon>Bacilli</taxon>
        <taxon>Bacillales</taxon>
        <taxon>Alicyclobacillaceae</taxon>
        <taxon>Alicyclobacillus</taxon>
    </lineage>
</organism>
<sequence length="61" mass="6633">MSRAMLYLGGIFVGFIAGLVVGLGFFTIASVARIQSGIALITLLFVTFIAVGWTHCRRHFD</sequence>
<keyword evidence="1" id="KW-0472">Membrane</keyword>
<keyword evidence="1" id="KW-1133">Transmembrane helix</keyword>